<evidence type="ECO:0000313" key="1">
    <source>
        <dbReference type="EMBL" id="KAK8562993.1"/>
    </source>
</evidence>
<name>A0ABR2ELW9_9ROSI</name>
<evidence type="ECO:0000313" key="2">
    <source>
        <dbReference type="Proteomes" id="UP001472677"/>
    </source>
</evidence>
<proteinExistence type="predicted"/>
<keyword evidence="2" id="KW-1185">Reference proteome</keyword>
<protein>
    <submittedName>
        <fullName evidence="1">Uncharacterized protein</fullName>
    </submittedName>
</protein>
<sequence>MCISFIKVTGTFDFSHFASVFCSSCQSSRFEVEGRKDRLLLCKHGPRLNISLATTTNWLAFLGKATGR</sequence>
<dbReference type="EMBL" id="JBBPBM010000012">
    <property type="protein sequence ID" value="KAK8562993.1"/>
    <property type="molecule type" value="Genomic_DNA"/>
</dbReference>
<organism evidence="1 2">
    <name type="scientific">Hibiscus sabdariffa</name>
    <name type="common">roselle</name>
    <dbReference type="NCBI Taxonomy" id="183260"/>
    <lineage>
        <taxon>Eukaryota</taxon>
        <taxon>Viridiplantae</taxon>
        <taxon>Streptophyta</taxon>
        <taxon>Embryophyta</taxon>
        <taxon>Tracheophyta</taxon>
        <taxon>Spermatophyta</taxon>
        <taxon>Magnoliopsida</taxon>
        <taxon>eudicotyledons</taxon>
        <taxon>Gunneridae</taxon>
        <taxon>Pentapetalae</taxon>
        <taxon>rosids</taxon>
        <taxon>malvids</taxon>
        <taxon>Malvales</taxon>
        <taxon>Malvaceae</taxon>
        <taxon>Malvoideae</taxon>
        <taxon>Hibiscus</taxon>
    </lineage>
</organism>
<gene>
    <name evidence="1" type="ORF">V6N12_011055</name>
</gene>
<reference evidence="1 2" key="1">
    <citation type="journal article" date="2024" name="G3 (Bethesda)">
        <title>Genome assembly of Hibiscus sabdariffa L. provides insights into metabolisms of medicinal natural products.</title>
        <authorList>
            <person name="Kim T."/>
        </authorList>
    </citation>
    <scope>NUCLEOTIDE SEQUENCE [LARGE SCALE GENOMIC DNA]</scope>
    <source>
        <strain evidence="1">TK-2024</strain>
        <tissue evidence="1">Old leaves</tissue>
    </source>
</reference>
<comment type="caution">
    <text evidence="1">The sequence shown here is derived from an EMBL/GenBank/DDBJ whole genome shotgun (WGS) entry which is preliminary data.</text>
</comment>
<accession>A0ABR2ELW9</accession>
<dbReference type="Proteomes" id="UP001472677">
    <property type="component" value="Unassembled WGS sequence"/>
</dbReference>